<keyword evidence="5 8" id="KW-0406">Ion transport</keyword>
<evidence type="ECO:0000256" key="6">
    <source>
        <dbReference type="ARBA" id="ARBA00023136"/>
    </source>
</evidence>
<dbReference type="GO" id="GO:0030322">
    <property type="term" value="P:stabilization of membrane potential"/>
    <property type="evidence" value="ECO:0007669"/>
    <property type="project" value="TreeGrafter"/>
</dbReference>
<organism evidence="12 13">
    <name type="scientific">Ancylostoma ceylanicum</name>
    <dbReference type="NCBI Taxonomy" id="53326"/>
    <lineage>
        <taxon>Eukaryota</taxon>
        <taxon>Metazoa</taxon>
        <taxon>Ecdysozoa</taxon>
        <taxon>Nematoda</taxon>
        <taxon>Chromadorea</taxon>
        <taxon>Rhabditida</taxon>
        <taxon>Rhabditina</taxon>
        <taxon>Rhabditomorpha</taxon>
        <taxon>Strongyloidea</taxon>
        <taxon>Ancylostomatidae</taxon>
        <taxon>Ancylostomatinae</taxon>
        <taxon>Ancylostoma</taxon>
    </lineage>
</organism>
<feature type="domain" description="Potassium channel" evidence="11">
    <location>
        <begin position="282"/>
        <end position="356"/>
    </location>
</feature>
<dbReference type="GO" id="GO:0005886">
    <property type="term" value="C:plasma membrane"/>
    <property type="evidence" value="ECO:0007669"/>
    <property type="project" value="TreeGrafter"/>
</dbReference>
<dbReference type="AlphaFoldDB" id="A0A016RTL3"/>
<feature type="transmembrane region" description="Helical" evidence="10">
    <location>
        <begin position="337"/>
        <end position="358"/>
    </location>
</feature>
<feature type="transmembrane region" description="Helical" evidence="10">
    <location>
        <begin position="271"/>
        <end position="296"/>
    </location>
</feature>
<feature type="domain" description="Potassium channel" evidence="11">
    <location>
        <begin position="186"/>
        <end position="242"/>
    </location>
</feature>
<dbReference type="PRINTS" id="PR01333">
    <property type="entry name" value="2POREKCHANEL"/>
</dbReference>
<comment type="caution">
    <text evidence="12">The sequence shown here is derived from an EMBL/GenBank/DDBJ whole genome shotgun (WGS) entry which is preliminary data.</text>
</comment>
<keyword evidence="7 8" id="KW-0407">Ion channel</keyword>
<evidence type="ECO:0000256" key="2">
    <source>
        <dbReference type="ARBA" id="ARBA00022448"/>
    </source>
</evidence>
<keyword evidence="6 10" id="KW-0472">Membrane</keyword>
<dbReference type="Pfam" id="PF07885">
    <property type="entry name" value="Ion_trans_2"/>
    <property type="match status" value="2"/>
</dbReference>
<keyword evidence="2 8" id="KW-0813">Transport</keyword>
<dbReference type="InterPro" id="IPR013099">
    <property type="entry name" value="K_chnl_dom"/>
</dbReference>
<reference evidence="13" key="1">
    <citation type="journal article" date="2015" name="Nat. Genet.">
        <title>The genome and transcriptome of the zoonotic hookworm Ancylostoma ceylanicum identify infection-specific gene families.</title>
        <authorList>
            <person name="Schwarz E.M."/>
            <person name="Hu Y."/>
            <person name="Antoshechkin I."/>
            <person name="Miller M.M."/>
            <person name="Sternberg P.W."/>
            <person name="Aroian R.V."/>
        </authorList>
    </citation>
    <scope>NUCLEOTIDE SEQUENCE</scope>
    <source>
        <strain evidence="13">HY135</strain>
    </source>
</reference>
<dbReference type="SUPFAM" id="SSF81324">
    <property type="entry name" value="Voltage-gated potassium channels"/>
    <property type="match status" value="2"/>
</dbReference>
<keyword evidence="4 10" id="KW-1133">Transmembrane helix</keyword>
<dbReference type="PANTHER" id="PTHR11003">
    <property type="entry name" value="POTASSIUM CHANNEL, SUBFAMILY K"/>
    <property type="match status" value="1"/>
</dbReference>
<proteinExistence type="inferred from homology"/>
<protein>
    <recommendedName>
        <fullName evidence="11">Potassium channel domain-containing protein</fullName>
    </recommendedName>
</protein>
<evidence type="ECO:0000256" key="7">
    <source>
        <dbReference type="ARBA" id="ARBA00023303"/>
    </source>
</evidence>
<dbReference type="Proteomes" id="UP000024635">
    <property type="component" value="Unassembled WGS sequence"/>
</dbReference>
<keyword evidence="3 8" id="KW-0812">Transmembrane</keyword>
<comment type="similarity">
    <text evidence="8">Belongs to the two pore domain potassium channel (TC 1.A.1.8) family.</text>
</comment>
<comment type="subcellular location">
    <subcellularLocation>
        <location evidence="1">Membrane</location>
        <topology evidence="1">Multi-pass membrane protein</topology>
    </subcellularLocation>
</comment>
<dbReference type="GO" id="GO:0015271">
    <property type="term" value="F:outward rectifier potassium channel activity"/>
    <property type="evidence" value="ECO:0007669"/>
    <property type="project" value="TreeGrafter"/>
</dbReference>
<evidence type="ECO:0000256" key="10">
    <source>
        <dbReference type="SAM" id="Phobius"/>
    </source>
</evidence>
<dbReference type="InterPro" id="IPR003280">
    <property type="entry name" value="2pore_dom_K_chnl"/>
</dbReference>
<evidence type="ECO:0000256" key="9">
    <source>
        <dbReference type="SAM" id="MobiDB-lite"/>
    </source>
</evidence>
<evidence type="ECO:0000256" key="3">
    <source>
        <dbReference type="ARBA" id="ARBA00022692"/>
    </source>
</evidence>
<sequence length="540" mass="62430">MAQIGIRPENELQTRSRIVTNQLKDRDNCIVLKIDTQMTTVNNISPFGFHFELDKKRYKERKKQIRRQKITQWFSWLAYYHHKFGIRHIFLVLLLAAFVFIGGAIFLKLESANEITDLKETIVQMQGIIAEMTVDVINVTLSNNGTQRDEKVAKLIKTYYKTMLEAEGRFHGSVWHKAENLDMHLMWYYSSATFYSMTLFTTIGYGSIACQTFWGRALSVVYACIGIPLMLVVLGDIGELFQRTLTKAYIYFLLKSKNFRKKELARPLDEIFLPMWIALPLVLIYIISCTLVIHWFDHNEGNKPGIGFPEAFYFTFISLTTIGLGDVMPYNIQYSPFLAGAFLLGLALVSIVNTSIYAQLYDMFFTFVEGVEKHLERIHKEHFRGHGYRVFQDMEPMFRLLVCSFPHIAREAKEEWDDAVRESFRVVKKPKKTVRMEIPAHIRKRTISDVAAHDEEHTHPQEQPQTSRRRAPTLGAMGGFDLAKFRKMHEDRRAYERDKKAKNAMSVVESDASTEESESEAETETVDGSPPMGSSRTYLI</sequence>
<feature type="transmembrane region" description="Helical" evidence="10">
    <location>
        <begin position="214"/>
        <end position="234"/>
    </location>
</feature>
<feature type="region of interest" description="Disordered" evidence="9">
    <location>
        <begin position="493"/>
        <end position="540"/>
    </location>
</feature>
<feature type="transmembrane region" description="Helical" evidence="10">
    <location>
        <begin position="311"/>
        <end position="330"/>
    </location>
</feature>
<evidence type="ECO:0000256" key="5">
    <source>
        <dbReference type="ARBA" id="ARBA00023065"/>
    </source>
</evidence>
<dbReference type="PANTHER" id="PTHR11003:SF66">
    <property type="entry name" value="POTASSIUM CHANNEL DOMAIN-CONTAINING PROTEIN"/>
    <property type="match status" value="1"/>
</dbReference>
<dbReference type="Gene3D" id="1.10.287.70">
    <property type="match status" value="1"/>
</dbReference>
<name>A0A016RTL3_9BILA</name>
<dbReference type="EMBL" id="JARK01001713">
    <property type="protein sequence ID" value="EYB81663.1"/>
    <property type="molecule type" value="Genomic_DNA"/>
</dbReference>
<feature type="region of interest" description="Disordered" evidence="9">
    <location>
        <begin position="454"/>
        <end position="476"/>
    </location>
</feature>
<keyword evidence="13" id="KW-1185">Reference proteome</keyword>
<dbReference type="GO" id="GO:0022841">
    <property type="term" value="F:potassium ion leak channel activity"/>
    <property type="evidence" value="ECO:0007669"/>
    <property type="project" value="TreeGrafter"/>
</dbReference>
<evidence type="ECO:0000256" key="8">
    <source>
        <dbReference type="RuleBase" id="RU003857"/>
    </source>
</evidence>
<evidence type="ECO:0000313" key="12">
    <source>
        <dbReference type="EMBL" id="EYB81663.1"/>
    </source>
</evidence>
<feature type="transmembrane region" description="Helical" evidence="10">
    <location>
        <begin position="89"/>
        <end position="109"/>
    </location>
</feature>
<evidence type="ECO:0000259" key="11">
    <source>
        <dbReference type="Pfam" id="PF07885"/>
    </source>
</evidence>
<feature type="transmembrane region" description="Helical" evidence="10">
    <location>
        <begin position="186"/>
        <end position="208"/>
    </location>
</feature>
<feature type="compositionally biased region" description="Acidic residues" evidence="9">
    <location>
        <begin position="512"/>
        <end position="525"/>
    </location>
</feature>
<accession>A0A016RTL3</accession>
<gene>
    <name evidence="12" type="primary">Acey_s0377.g261</name>
    <name evidence="12" type="ORF">Y032_0377g261</name>
</gene>
<evidence type="ECO:0000313" key="13">
    <source>
        <dbReference type="Proteomes" id="UP000024635"/>
    </source>
</evidence>
<evidence type="ECO:0000256" key="4">
    <source>
        <dbReference type="ARBA" id="ARBA00022989"/>
    </source>
</evidence>
<evidence type="ECO:0000256" key="1">
    <source>
        <dbReference type="ARBA" id="ARBA00004141"/>
    </source>
</evidence>
<dbReference type="OrthoDB" id="297496at2759"/>